<name>A0A381NBC0_9ZZZZ</name>
<dbReference type="EMBL" id="UINC01000243">
    <property type="protein sequence ID" value="SUZ51845.1"/>
    <property type="molecule type" value="Genomic_DNA"/>
</dbReference>
<reference evidence="2" key="1">
    <citation type="submission" date="2018-05" db="EMBL/GenBank/DDBJ databases">
        <authorList>
            <person name="Lanie J.A."/>
            <person name="Ng W.-L."/>
            <person name="Kazmierczak K.M."/>
            <person name="Andrzejewski T.M."/>
            <person name="Davidsen T.M."/>
            <person name="Wayne K.J."/>
            <person name="Tettelin H."/>
            <person name="Glass J.I."/>
            <person name="Rusch D."/>
            <person name="Podicherti R."/>
            <person name="Tsui H.-C.T."/>
            <person name="Winkler M.E."/>
        </authorList>
    </citation>
    <scope>NUCLEOTIDE SEQUENCE</scope>
</reference>
<dbReference type="Gene3D" id="1.25.40.10">
    <property type="entry name" value="Tetratricopeptide repeat domain"/>
    <property type="match status" value="2"/>
</dbReference>
<keyword evidence="1" id="KW-0175">Coiled coil</keyword>
<organism evidence="2">
    <name type="scientific">marine metagenome</name>
    <dbReference type="NCBI Taxonomy" id="408172"/>
    <lineage>
        <taxon>unclassified sequences</taxon>
        <taxon>metagenomes</taxon>
        <taxon>ecological metagenomes</taxon>
    </lineage>
</organism>
<evidence type="ECO:0000313" key="2">
    <source>
        <dbReference type="EMBL" id="SUZ51845.1"/>
    </source>
</evidence>
<dbReference type="PROSITE" id="PS51257">
    <property type="entry name" value="PROKAR_LIPOPROTEIN"/>
    <property type="match status" value="1"/>
</dbReference>
<protein>
    <recommendedName>
        <fullName evidence="3">Protein involved in gliding motility SprE</fullName>
    </recommendedName>
</protein>
<gene>
    <name evidence="2" type="ORF">METZ01_LOCUS4699</name>
</gene>
<evidence type="ECO:0000256" key="1">
    <source>
        <dbReference type="SAM" id="Coils"/>
    </source>
</evidence>
<feature type="coiled-coil region" evidence="1">
    <location>
        <begin position="422"/>
        <end position="449"/>
    </location>
</feature>
<dbReference type="AlphaFoldDB" id="A0A381NBC0"/>
<dbReference type="SUPFAM" id="SSF48452">
    <property type="entry name" value="TPR-like"/>
    <property type="match status" value="1"/>
</dbReference>
<dbReference type="InterPro" id="IPR011990">
    <property type="entry name" value="TPR-like_helical_dom_sf"/>
</dbReference>
<accession>A0A381NBC0</accession>
<evidence type="ECO:0008006" key="3">
    <source>
        <dbReference type="Google" id="ProtNLM"/>
    </source>
</evidence>
<feature type="non-terminal residue" evidence="2">
    <location>
        <position position="724"/>
    </location>
</feature>
<sequence length="724" mass="85244">MFNKISFKYIFIGFITAFVIVGCSRKKDKFLNKNFHSITTKYNYLYNGNNLLSEALESLNEEEKDNFWELLSLEKYSSEEIVKDFQNDIQTPFSQAEEKAVLAIQKHSMNINGKEENPIMDEAYLLLGKSRYYDQRFIPSLEAFNYILFKYPTSQYINHAKIWKEKINIRLGQSERAIVNLKELILDNKLENQDLAEANIYLAQGYINTKSQDSAISCLKTARNLINEKPIKARYNYILGQLYDNFNYKDSANTLYNENISYKRKIPREFLIHSYIRRTTNSDSINNSIIELQELVENIENRPFLGSLFHQIALLVLRQQKDSVATKFFNKSLESIVNDEYLERVNYQKLADINFNNNEYLTAGLYYDSTLTKLRKKTKLYRQIKKKRDNLKDVILYENITKHNDSILALVNMNNADRKEYFKLYIDELKRKEEKRKELEKETDFGSQNVFDQQPNAYDEAIFYFYNPSAVAYGKSAFTKKWGKRKLVNNWRWSIEFDDLKNKDEKIVRSEIPQDSIYSAEYYLNRIPKSSITIDSLKLVTNDAYYKLGAIYKDQFKEFEISNQKLTTLLSNNPETSLIPPVKYSIYKNYISLNEEMKAAQIKEEIIINYPTSKYAEFLLNPEIALLDTENNPTEIYTTIYEEYNNQNYINVIKLCDDNIKKLYDSPILPKIEMLKAVSIAKEFGYNRYMDQLNFIKLNYSNSIEGKEAEFIIKNVLPLLSSTI</sequence>
<proteinExistence type="predicted"/>